<dbReference type="InterPro" id="IPR012337">
    <property type="entry name" value="RNaseH-like_sf"/>
</dbReference>
<reference evidence="1" key="1">
    <citation type="submission" date="2021-05" db="EMBL/GenBank/DDBJ databases">
        <title>Novel Bacillus species.</title>
        <authorList>
            <person name="Liu G."/>
        </authorList>
    </citation>
    <scope>NUCLEOTIDE SEQUENCE</scope>
    <source>
        <strain evidence="1">FJAT-49825</strain>
    </source>
</reference>
<gene>
    <name evidence="1" type="ORF">KHA99_23870</name>
</gene>
<dbReference type="GO" id="GO:0003676">
    <property type="term" value="F:nucleic acid binding"/>
    <property type="evidence" value="ECO:0007669"/>
    <property type="project" value="InterPro"/>
</dbReference>
<name>A0A942YXU4_9BACI</name>
<dbReference type="RefSeq" id="WP_213119993.1">
    <property type="nucleotide sequence ID" value="NZ_JAGYPF010000005.1"/>
</dbReference>
<dbReference type="Gene3D" id="3.30.420.10">
    <property type="entry name" value="Ribonuclease H-like superfamily/Ribonuclease H"/>
    <property type="match status" value="1"/>
</dbReference>
<evidence type="ECO:0000313" key="1">
    <source>
        <dbReference type="EMBL" id="MBS4215460.1"/>
    </source>
</evidence>
<sequence length="254" mass="29693">MIEYYIDGSTKDHTIGVGIVRINEYGFIDKHHFKTEHINPTSNIAEGYALEKTFELIKENDIHKHEIINIYTDSLKIHQTLMYNENTEFNRGNFFVKQESNSYLQHLRSLYIALVSRNAQYPLYYCDKTKAPRPLIKIFFKDQAEDKKYLQEAHSLSRTYIKEKPVPIKVEYKAVKESNKWVIVKNNKDVVAENKRPIIALSDALKKIDAHTIQIKLCPQLETILKNTIKNRLSNESMKSAIKTIEDYKSLINL</sequence>
<keyword evidence="2" id="KW-1185">Reference proteome</keyword>
<dbReference type="AlphaFoldDB" id="A0A942YXU4"/>
<evidence type="ECO:0000313" key="2">
    <source>
        <dbReference type="Proteomes" id="UP000679749"/>
    </source>
</evidence>
<dbReference type="EMBL" id="JAGYPF010000005">
    <property type="protein sequence ID" value="MBS4215460.1"/>
    <property type="molecule type" value="Genomic_DNA"/>
</dbReference>
<proteinExistence type="predicted"/>
<dbReference type="Proteomes" id="UP000679749">
    <property type="component" value="Unassembled WGS sequence"/>
</dbReference>
<dbReference type="SUPFAM" id="SSF53098">
    <property type="entry name" value="Ribonuclease H-like"/>
    <property type="match status" value="1"/>
</dbReference>
<organism evidence="1 2">
    <name type="scientific">Neobacillus rhizophilus</name>
    <dbReference type="NCBI Taxonomy" id="2833579"/>
    <lineage>
        <taxon>Bacteria</taxon>
        <taxon>Bacillati</taxon>
        <taxon>Bacillota</taxon>
        <taxon>Bacilli</taxon>
        <taxon>Bacillales</taxon>
        <taxon>Bacillaceae</taxon>
        <taxon>Neobacillus</taxon>
    </lineage>
</organism>
<comment type="caution">
    <text evidence="1">The sequence shown here is derived from an EMBL/GenBank/DDBJ whole genome shotgun (WGS) entry which is preliminary data.</text>
</comment>
<protein>
    <submittedName>
        <fullName evidence="1">Uncharacterized protein</fullName>
    </submittedName>
</protein>
<dbReference type="InterPro" id="IPR036397">
    <property type="entry name" value="RNaseH_sf"/>
</dbReference>
<accession>A0A942YXU4</accession>